<dbReference type="EMBL" id="FCOW01000008">
    <property type="protein sequence ID" value="CVK19233.1"/>
    <property type="molecule type" value="Genomic_DNA"/>
</dbReference>
<evidence type="ECO:0000313" key="2">
    <source>
        <dbReference type="EMBL" id="CVK19233.1"/>
    </source>
</evidence>
<accession>A0ABP2C6J1</accession>
<dbReference type="Proteomes" id="UP000245702">
    <property type="component" value="Unassembled WGS sequence"/>
</dbReference>
<name>A0ABP2C6J1_9FIRM</name>
<dbReference type="CDD" id="cd00077">
    <property type="entry name" value="HDc"/>
    <property type="match status" value="1"/>
</dbReference>
<dbReference type="InterPro" id="IPR006674">
    <property type="entry name" value="HD_domain"/>
</dbReference>
<proteinExistence type="predicted"/>
<keyword evidence="3" id="KW-1185">Reference proteome</keyword>
<feature type="domain" description="HD" evidence="1">
    <location>
        <begin position="23"/>
        <end position="120"/>
    </location>
</feature>
<dbReference type="SUPFAM" id="SSF109604">
    <property type="entry name" value="HD-domain/PDEase-like"/>
    <property type="match status" value="1"/>
</dbReference>
<sequence length="173" mass="20116">MIMDKEILINEMKEIFHQVPYGIEHTLRVLGYAEEIMDGENVNEYQREISSIVAIFHDIGAIEAQRKYGSMEGTYQEKEGPPIARRILEELGCDSRIIDRCCFIIGNHHTPSRIDGIDFQIQWEADLIDNLKYTDIQMDRETLGRYIDDNFKTGTAKKIAYRELMDKASEDIH</sequence>
<dbReference type="Gene3D" id="1.10.3210.10">
    <property type="entry name" value="Hypothetical protein af1432"/>
    <property type="match status" value="1"/>
</dbReference>
<reference evidence="2 3" key="1">
    <citation type="submission" date="2016-01" db="EMBL/GenBank/DDBJ databases">
        <authorList>
            <person name="Brown R."/>
        </authorList>
    </citation>
    <scope>NUCLEOTIDE SEQUENCE [LARGE SCALE GENOMIC DNA]</scope>
    <source>
        <strain evidence="2">Sporomusa sphaeroides DSM 2875</strain>
    </source>
</reference>
<gene>
    <name evidence="2" type="ORF">SSPH_01882</name>
</gene>
<evidence type="ECO:0000313" key="3">
    <source>
        <dbReference type="Proteomes" id="UP000245702"/>
    </source>
</evidence>
<dbReference type="Pfam" id="PF01966">
    <property type="entry name" value="HD"/>
    <property type="match status" value="1"/>
</dbReference>
<dbReference type="InterPro" id="IPR003607">
    <property type="entry name" value="HD/PDEase_dom"/>
</dbReference>
<organism evidence="2 3">
    <name type="scientific">Sporomusa sphaeroides DSM 2875</name>
    <dbReference type="NCBI Taxonomy" id="1337886"/>
    <lineage>
        <taxon>Bacteria</taxon>
        <taxon>Bacillati</taxon>
        <taxon>Bacillota</taxon>
        <taxon>Negativicutes</taxon>
        <taxon>Selenomonadales</taxon>
        <taxon>Sporomusaceae</taxon>
        <taxon>Sporomusa</taxon>
    </lineage>
</organism>
<evidence type="ECO:0000259" key="1">
    <source>
        <dbReference type="Pfam" id="PF01966"/>
    </source>
</evidence>
<comment type="caution">
    <text evidence="2">The sequence shown here is derived from an EMBL/GenBank/DDBJ whole genome shotgun (WGS) entry which is preliminary data.</text>
</comment>
<dbReference type="RefSeq" id="WP_233139014.1">
    <property type="nucleotide sequence ID" value="NZ_CP146991.1"/>
</dbReference>
<protein>
    <submittedName>
        <fullName evidence="2">HD domain protein</fullName>
    </submittedName>
</protein>